<feature type="region of interest" description="Disordered" evidence="1">
    <location>
        <begin position="63"/>
        <end position="112"/>
    </location>
</feature>
<dbReference type="AlphaFoldDB" id="A0A834IK40"/>
<organism evidence="2 3">
    <name type="scientific">Rhynchophorus ferrugineus</name>
    <name type="common">Red palm weevil</name>
    <name type="synonym">Curculio ferrugineus</name>
    <dbReference type="NCBI Taxonomy" id="354439"/>
    <lineage>
        <taxon>Eukaryota</taxon>
        <taxon>Metazoa</taxon>
        <taxon>Ecdysozoa</taxon>
        <taxon>Arthropoda</taxon>
        <taxon>Hexapoda</taxon>
        <taxon>Insecta</taxon>
        <taxon>Pterygota</taxon>
        <taxon>Neoptera</taxon>
        <taxon>Endopterygota</taxon>
        <taxon>Coleoptera</taxon>
        <taxon>Polyphaga</taxon>
        <taxon>Cucujiformia</taxon>
        <taxon>Curculionidae</taxon>
        <taxon>Dryophthorinae</taxon>
        <taxon>Rhynchophorus</taxon>
    </lineage>
</organism>
<keyword evidence="3" id="KW-1185">Reference proteome</keyword>
<name>A0A834IK40_RHYFE</name>
<feature type="compositionally biased region" description="Basic and acidic residues" evidence="1">
    <location>
        <begin position="63"/>
        <end position="72"/>
    </location>
</feature>
<evidence type="ECO:0000313" key="3">
    <source>
        <dbReference type="Proteomes" id="UP000625711"/>
    </source>
</evidence>
<protein>
    <submittedName>
        <fullName evidence="2">Uncharacterized protein</fullName>
    </submittedName>
</protein>
<dbReference type="EMBL" id="JAACXV010000245">
    <property type="protein sequence ID" value="KAF7281314.1"/>
    <property type="molecule type" value="Genomic_DNA"/>
</dbReference>
<evidence type="ECO:0000256" key="1">
    <source>
        <dbReference type="SAM" id="MobiDB-lite"/>
    </source>
</evidence>
<sequence>MKKKLNIGRYGLAPLVHFSTDKTHNSGDKNKAVYDPGDRSSIFGKARLSTRAGRGAGVVVEVREQEEGESTKTRQRRHHRCGMSTSLENCRRPPRPRNVEPPKLYSTRRDKL</sequence>
<proteinExistence type="predicted"/>
<dbReference type="Proteomes" id="UP000625711">
    <property type="component" value="Unassembled WGS sequence"/>
</dbReference>
<comment type="caution">
    <text evidence="2">The sequence shown here is derived from an EMBL/GenBank/DDBJ whole genome shotgun (WGS) entry which is preliminary data.</text>
</comment>
<evidence type="ECO:0000313" key="2">
    <source>
        <dbReference type="EMBL" id="KAF7281314.1"/>
    </source>
</evidence>
<accession>A0A834IK40</accession>
<gene>
    <name evidence="2" type="ORF">GWI33_004874</name>
</gene>
<reference evidence="2" key="1">
    <citation type="submission" date="2020-08" db="EMBL/GenBank/DDBJ databases">
        <title>Genome sequencing and assembly of the red palm weevil Rhynchophorus ferrugineus.</title>
        <authorList>
            <person name="Dias G.B."/>
            <person name="Bergman C.M."/>
            <person name="Manee M."/>
        </authorList>
    </citation>
    <scope>NUCLEOTIDE SEQUENCE</scope>
    <source>
        <strain evidence="2">AA-2017</strain>
        <tissue evidence="2">Whole larva</tissue>
    </source>
</reference>